<evidence type="ECO:0000313" key="3">
    <source>
        <dbReference type="Proteomes" id="UP000198634"/>
    </source>
</evidence>
<dbReference type="STRING" id="657014.SAMN04488092_102445"/>
<protein>
    <recommendedName>
        <fullName evidence="1">DUF6455 domain-containing protein</fullName>
    </recommendedName>
</protein>
<accession>A0A1H9BBA9</accession>
<feature type="domain" description="DUF6455" evidence="1">
    <location>
        <begin position="1"/>
        <end position="81"/>
    </location>
</feature>
<dbReference type="Proteomes" id="UP000198634">
    <property type="component" value="Unassembled WGS sequence"/>
</dbReference>
<proteinExistence type="predicted"/>
<dbReference type="EMBL" id="FOEP01000002">
    <property type="protein sequence ID" value="SEP86254.1"/>
    <property type="molecule type" value="Genomic_DNA"/>
</dbReference>
<name>A0A1H9BBA9_9RHOB</name>
<dbReference type="InterPro" id="IPR045601">
    <property type="entry name" value="DUF6455"/>
</dbReference>
<gene>
    <name evidence="2" type="ORF">SAMN04488092_102445</name>
</gene>
<organism evidence="2 3">
    <name type="scientific">Thalassovita taeanensis</name>
    <dbReference type="NCBI Taxonomy" id="657014"/>
    <lineage>
        <taxon>Bacteria</taxon>
        <taxon>Pseudomonadati</taxon>
        <taxon>Pseudomonadota</taxon>
        <taxon>Alphaproteobacteria</taxon>
        <taxon>Rhodobacterales</taxon>
        <taxon>Roseobacteraceae</taxon>
        <taxon>Thalassovita</taxon>
    </lineage>
</organism>
<evidence type="ECO:0000259" key="1">
    <source>
        <dbReference type="Pfam" id="PF20056"/>
    </source>
</evidence>
<dbReference type="RefSeq" id="WP_090268646.1">
    <property type="nucleotide sequence ID" value="NZ_FOEP01000002.1"/>
</dbReference>
<reference evidence="2 3" key="1">
    <citation type="submission" date="2016-10" db="EMBL/GenBank/DDBJ databases">
        <authorList>
            <person name="de Groot N.N."/>
        </authorList>
    </citation>
    <scope>NUCLEOTIDE SEQUENCE [LARGE SCALE GENOMIC DNA]</scope>
    <source>
        <strain evidence="2 3">DSM 22007</strain>
    </source>
</reference>
<keyword evidence="3" id="KW-1185">Reference proteome</keyword>
<sequence length="82" mass="9249">MSIFEKFARQADVMQRMADTVGVDFVEKVQADERVAYRYREAVMRCGHCGQAAACTSWMDAHPTAAETPDYCRNKDLLASLI</sequence>
<dbReference type="AlphaFoldDB" id="A0A1H9BBA9"/>
<evidence type="ECO:0000313" key="2">
    <source>
        <dbReference type="EMBL" id="SEP86254.1"/>
    </source>
</evidence>
<dbReference type="OrthoDB" id="7961152at2"/>
<dbReference type="Pfam" id="PF20056">
    <property type="entry name" value="DUF6455"/>
    <property type="match status" value="1"/>
</dbReference>